<evidence type="ECO:0000313" key="2">
    <source>
        <dbReference type="EMBL" id="MBA0856979.1"/>
    </source>
</evidence>
<dbReference type="Gene3D" id="1.20.1130.10">
    <property type="entry name" value="Photosystem I PsaA/PsaB"/>
    <property type="match status" value="2"/>
</dbReference>
<dbReference type="Pfam" id="PF00223">
    <property type="entry name" value="PsaA_PsaB"/>
    <property type="match status" value="1"/>
</dbReference>
<dbReference type="GO" id="GO:0009535">
    <property type="term" value="C:chloroplast thylakoid membrane"/>
    <property type="evidence" value="ECO:0007669"/>
    <property type="project" value="TreeGrafter"/>
</dbReference>
<feature type="transmembrane region" description="Helical" evidence="1">
    <location>
        <begin position="158"/>
        <end position="176"/>
    </location>
</feature>
<evidence type="ECO:0000313" key="3">
    <source>
        <dbReference type="Proteomes" id="UP000593576"/>
    </source>
</evidence>
<keyword evidence="1" id="KW-1133">Transmembrane helix</keyword>
<organism evidence="2 3">
    <name type="scientific">Gossypium schwendimanii</name>
    <name type="common">Cotton</name>
    <dbReference type="NCBI Taxonomy" id="34291"/>
    <lineage>
        <taxon>Eukaryota</taxon>
        <taxon>Viridiplantae</taxon>
        <taxon>Streptophyta</taxon>
        <taxon>Embryophyta</taxon>
        <taxon>Tracheophyta</taxon>
        <taxon>Spermatophyta</taxon>
        <taxon>Magnoliopsida</taxon>
        <taxon>eudicotyledons</taxon>
        <taxon>Gunneridae</taxon>
        <taxon>Pentapetalae</taxon>
        <taxon>rosids</taxon>
        <taxon>malvids</taxon>
        <taxon>Malvales</taxon>
        <taxon>Malvaceae</taxon>
        <taxon>Malvoideae</taxon>
        <taxon>Gossypium</taxon>
    </lineage>
</organism>
<dbReference type="PANTHER" id="PTHR30128:SF19">
    <property type="entry name" value="PHOTOSYSTEM I P700 CHLOROPHYLL A APOPROTEIN A1-RELATED"/>
    <property type="match status" value="1"/>
</dbReference>
<dbReference type="AlphaFoldDB" id="A0A7J9LF24"/>
<feature type="transmembrane region" description="Helical" evidence="1">
    <location>
        <begin position="92"/>
        <end position="114"/>
    </location>
</feature>
<keyword evidence="1" id="KW-0472">Membrane</keyword>
<evidence type="ECO:0000256" key="1">
    <source>
        <dbReference type="SAM" id="Phobius"/>
    </source>
</evidence>
<dbReference type="InterPro" id="IPR036408">
    <property type="entry name" value="PSI_PsaA/B_sf"/>
</dbReference>
<comment type="caution">
    <text evidence="2">The sequence shown here is derived from an EMBL/GenBank/DDBJ whole genome shotgun (WGS) entry which is preliminary data.</text>
</comment>
<dbReference type="PANTHER" id="PTHR30128">
    <property type="entry name" value="OUTER MEMBRANE PROTEIN, OMPA-RELATED"/>
    <property type="match status" value="1"/>
</dbReference>
<dbReference type="OrthoDB" id="349at2759"/>
<dbReference type="InterPro" id="IPR001280">
    <property type="entry name" value="PSI_PsaA/B"/>
</dbReference>
<dbReference type="SUPFAM" id="SSF81558">
    <property type="entry name" value="Photosystem I subunits PsaA/PsaB"/>
    <property type="match status" value="1"/>
</dbReference>
<dbReference type="Proteomes" id="UP000593576">
    <property type="component" value="Unassembled WGS sequence"/>
</dbReference>
<accession>A0A7J9LF24</accession>
<protein>
    <recommendedName>
        <fullName evidence="4">Photosystem I P700 apoprotein A1</fullName>
    </recommendedName>
</protein>
<sequence>MSTLGRPQDMFSDTAIQLQPVFAQWIQNTNTLTLGAMAPGAIASTSLTWGGVMVTHITRGNFTQSSITINVWLRDFLWAQASQVIQSYGSSLSVYGLLSLGAHFVWAFSLIFLFSRRGYWKELIESIIWAHNKLNVAPSTQPRALSIIQGRAVGVTHYLLGGIATTWAFFLARIIAVE</sequence>
<proteinExistence type="predicted"/>
<dbReference type="GO" id="GO:0015979">
    <property type="term" value="P:photosynthesis"/>
    <property type="evidence" value="ECO:0007669"/>
    <property type="project" value="InterPro"/>
</dbReference>
<name>A0A7J9LF24_GOSSC</name>
<dbReference type="EMBL" id="JABFAF010000006">
    <property type="protein sequence ID" value="MBA0856979.1"/>
    <property type="molecule type" value="Genomic_DNA"/>
</dbReference>
<keyword evidence="3" id="KW-1185">Reference proteome</keyword>
<evidence type="ECO:0008006" key="4">
    <source>
        <dbReference type="Google" id="ProtNLM"/>
    </source>
</evidence>
<keyword evidence="1" id="KW-0812">Transmembrane</keyword>
<reference evidence="2 3" key="1">
    <citation type="journal article" date="2019" name="Genome Biol. Evol.">
        <title>Insights into the evolution of the New World diploid cottons (Gossypium, subgenus Houzingenia) based on genome sequencing.</title>
        <authorList>
            <person name="Grover C.E."/>
            <person name="Arick M.A. 2nd"/>
            <person name="Thrash A."/>
            <person name="Conover J.L."/>
            <person name="Sanders W.S."/>
            <person name="Peterson D.G."/>
            <person name="Frelichowski J.E."/>
            <person name="Scheffler J.A."/>
            <person name="Scheffler B.E."/>
            <person name="Wendel J.F."/>
        </authorList>
    </citation>
    <scope>NUCLEOTIDE SEQUENCE [LARGE SCALE GENOMIC DNA]</scope>
    <source>
        <strain evidence="2">1</strain>
        <tissue evidence="2">Leaf</tissue>
    </source>
</reference>
<gene>
    <name evidence="2" type="ORF">Goshw_005774</name>
</gene>